<comment type="caution">
    <text evidence="2">The sequence shown here is derived from an EMBL/GenBank/DDBJ whole genome shotgun (WGS) entry which is preliminary data.</text>
</comment>
<dbReference type="PANTHER" id="PTHR34215:SF1">
    <property type="entry name" value="YLXR DOMAIN-CONTAINING PROTEIN"/>
    <property type="match status" value="1"/>
</dbReference>
<dbReference type="RefSeq" id="WP_043884103.1">
    <property type="nucleotide sequence ID" value="NZ_ABXP02000075.1"/>
</dbReference>
<dbReference type="NCBIfam" id="NF047356">
    <property type="entry name" value="RNA_bind_RnpM"/>
    <property type="match status" value="1"/>
</dbReference>
<dbReference type="InterPro" id="IPR037465">
    <property type="entry name" value="YlxR"/>
</dbReference>
<reference evidence="3" key="3">
    <citation type="submission" date="2015-02" db="EMBL/GenBank/DDBJ databases">
        <title>Genome analysis of three genomes within the thermophilic hydrogenogenic bacterial species Caldanaerobacter subterraneus.</title>
        <authorList>
            <person name="Sant'Anna F.H."/>
            <person name="Lebedinsky A."/>
            <person name="Sokolova T."/>
            <person name="Robb F.T."/>
            <person name="Gonzalez J.M."/>
        </authorList>
    </citation>
    <scope>NUCLEOTIDE SEQUENCE [LARGE SCALE GENOMIC DNA]</scope>
    <source>
        <strain evidence="3">DSM 12653</strain>
    </source>
</reference>
<dbReference type="Proteomes" id="UP000010146">
    <property type="component" value="Unassembled WGS sequence"/>
</dbReference>
<dbReference type="CDD" id="cd00279">
    <property type="entry name" value="YlxR"/>
    <property type="match status" value="1"/>
</dbReference>
<name>A0A0F5PMI3_9THEO</name>
<reference evidence="2 3" key="1">
    <citation type="submission" date="2008-07" db="EMBL/GenBank/DDBJ databases">
        <authorList>
            <person name="Gonzalez J."/>
            <person name="Sokolova T."/>
            <person name="Ferriera S."/>
            <person name="Johnson J."/>
            <person name="Kravitz S."/>
            <person name="Beeson K."/>
            <person name="Sutton G."/>
            <person name="Rogers Y.-H."/>
            <person name="Friedman R."/>
            <person name="Frazier M."/>
            <person name="Venter J.C."/>
        </authorList>
    </citation>
    <scope>NUCLEOTIDE SEQUENCE [LARGE SCALE GENOMIC DNA]</scope>
    <source>
        <strain evidence="2 3">DSM 12653</strain>
    </source>
</reference>
<proteinExistence type="predicted"/>
<dbReference type="PANTHER" id="PTHR34215">
    <property type="entry name" value="BLL0784 PROTEIN"/>
    <property type="match status" value="1"/>
</dbReference>
<dbReference type="AlphaFoldDB" id="A0A0F5PMI3"/>
<sequence>MKVKKVPMRMCLGCQEMKPKKELIRIVRRAQDSLVQIDPTGKVAGRGAYICRDVNCLEKAFKHKRLEKALEVPISQEIYEQLKREIMDEE</sequence>
<dbReference type="SUPFAM" id="SSF64376">
    <property type="entry name" value="YlxR-like"/>
    <property type="match status" value="1"/>
</dbReference>
<dbReference type="EMBL" id="ABXP02000075">
    <property type="protein sequence ID" value="KKC29596.1"/>
    <property type="molecule type" value="Genomic_DNA"/>
</dbReference>
<gene>
    <name evidence="2" type="ORF">CDSM653_01315</name>
</gene>
<feature type="domain" description="YlxR" evidence="1">
    <location>
        <begin position="9"/>
        <end position="83"/>
    </location>
</feature>
<dbReference type="Pfam" id="PF04296">
    <property type="entry name" value="YlxR"/>
    <property type="match status" value="1"/>
</dbReference>
<organism evidence="2 3">
    <name type="scientific">Caldanaerobacter subterraneus subsp. pacificus DSM 12653</name>
    <dbReference type="NCBI Taxonomy" id="391606"/>
    <lineage>
        <taxon>Bacteria</taxon>
        <taxon>Bacillati</taxon>
        <taxon>Bacillota</taxon>
        <taxon>Clostridia</taxon>
        <taxon>Thermoanaerobacterales</taxon>
        <taxon>Thermoanaerobacteraceae</taxon>
        <taxon>Caldanaerobacter</taxon>
    </lineage>
</organism>
<evidence type="ECO:0000313" key="2">
    <source>
        <dbReference type="EMBL" id="KKC29596.1"/>
    </source>
</evidence>
<accession>A0A0F5PMI3</accession>
<protein>
    <submittedName>
        <fullName evidence="2">Nucleic-acid-binding protein implicated in transcription termination</fullName>
    </submittedName>
</protein>
<reference evidence="2 3" key="2">
    <citation type="journal article" date="2015" name="BMC Genomics">
        <title>Analysis of three genomes within the thermophilic bacterial species Caldanaerobacter subterraneus with a focus on carbon monoxide dehydrogenase evolution and hydrolase diversity.</title>
        <authorList>
            <person name="Sant'Anna F.H."/>
            <person name="Lebedinsky A.V."/>
            <person name="Sokolova T.G."/>
            <person name="Robb F.T."/>
            <person name="Gonzalez J.M."/>
        </authorList>
    </citation>
    <scope>NUCLEOTIDE SEQUENCE [LARGE SCALE GENOMIC DNA]</scope>
    <source>
        <strain evidence="2 3">DSM 12653</strain>
    </source>
</reference>
<dbReference type="InterPro" id="IPR007393">
    <property type="entry name" value="YlxR_dom"/>
</dbReference>
<evidence type="ECO:0000259" key="1">
    <source>
        <dbReference type="Pfam" id="PF04296"/>
    </source>
</evidence>
<dbReference type="InterPro" id="IPR035931">
    <property type="entry name" value="YlxR-like_sf"/>
</dbReference>
<evidence type="ECO:0000313" key="3">
    <source>
        <dbReference type="Proteomes" id="UP000010146"/>
    </source>
</evidence>
<dbReference type="Gene3D" id="3.30.1230.10">
    <property type="entry name" value="YlxR-like"/>
    <property type="match status" value="1"/>
</dbReference>